<dbReference type="InterPro" id="IPR000160">
    <property type="entry name" value="GGDEF_dom"/>
</dbReference>
<dbReference type="InterPro" id="IPR035919">
    <property type="entry name" value="EAL_sf"/>
</dbReference>
<dbReference type="HOGENOM" id="CLU_000445_70_20_6"/>
<dbReference type="KEGG" id="tao:THIAE_06765"/>
<dbReference type="Proteomes" id="UP000005380">
    <property type="component" value="Chromosome"/>
</dbReference>
<sequence>MNHSTDHKTLRLLQNIIDHAPVRLFWKDRSGRYLGANKLFLADAQMTADHLLGKTDFDLPWSKQKQQEYFDEDKKLIEQGGKLLAREDHDLNSEGELRVWLTSKVALRDDEGCVIGMLGSYEDITTFRMMETQLEKQTALLTHQRYHDSLTQLANRVLLQDRMQHAIEKCRLHQQHFSVYFIDLDMFKKINDSLGHELGDRVICEISRRLSLLIRGEDTLARLGGDEFVILYESFDQLHEISLLAQKINEVIARPIKLAEHEFYLSASIGISLYPENGNTVDNLLRCADAAMFRAKDLGRNQFQFYTEDLTHKAVEHIAVQAGLRQALKRNEFEVYYQPQVDAYYDTIIGVEALVRWLHPQQGLLSPNHFIPIAEEAGIMWEIDRWVIDHATMQFKQWLDAGLNPGKLSLNLSVKQLQQADFIEWLQICLDKNACKPEWLEFELTETELMTNFELMISRLLTLEEMGISLAIDDFGTGYSSLAYLKRLPIKKIKIDKSFINDLPLDEDDAVITRTIIAMADQLGLKVLAEGVETPAQRAFLLKEQCSTIQGYLYSQPVDSERLVELLIKGF</sequence>
<dbReference type="Gene3D" id="3.30.450.20">
    <property type="entry name" value="PAS domain"/>
    <property type="match status" value="1"/>
</dbReference>
<dbReference type="PROSITE" id="PS50887">
    <property type="entry name" value="GGDEF"/>
    <property type="match status" value="1"/>
</dbReference>
<dbReference type="InterPro" id="IPR013656">
    <property type="entry name" value="PAS_4"/>
</dbReference>
<dbReference type="Pfam" id="PF08448">
    <property type="entry name" value="PAS_4"/>
    <property type="match status" value="1"/>
</dbReference>
<dbReference type="PROSITE" id="PS50113">
    <property type="entry name" value="PAC"/>
    <property type="match status" value="1"/>
</dbReference>
<dbReference type="Pfam" id="PF00990">
    <property type="entry name" value="GGDEF"/>
    <property type="match status" value="1"/>
</dbReference>
<dbReference type="PANTHER" id="PTHR44757:SF2">
    <property type="entry name" value="BIOFILM ARCHITECTURE MAINTENANCE PROTEIN MBAA"/>
    <property type="match status" value="1"/>
</dbReference>
<evidence type="ECO:0000259" key="3">
    <source>
        <dbReference type="PROSITE" id="PS50883"/>
    </source>
</evidence>
<dbReference type="InterPro" id="IPR001633">
    <property type="entry name" value="EAL_dom"/>
</dbReference>
<dbReference type="RefSeq" id="WP_006461030.1">
    <property type="nucleotide sequence ID" value="NZ_CP007030.1"/>
</dbReference>
<dbReference type="EMBL" id="CP007030">
    <property type="protein sequence ID" value="AHF01497.1"/>
    <property type="molecule type" value="Genomic_DNA"/>
</dbReference>
<gene>
    <name evidence="5" type="ORF">THIAE_06765</name>
</gene>
<dbReference type="eggNOG" id="COG5001">
    <property type="taxonomic scope" value="Bacteria"/>
</dbReference>
<evidence type="ECO:0000259" key="2">
    <source>
        <dbReference type="PROSITE" id="PS50113"/>
    </source>
</evidence>
<dbReference type="NCBIfam" id="TIGR00229">
    <property type="entry name" value="sensory_box"/>
    <property type="match status" value="1"/>
</dbReference>
<feature type="domain" description="GGDEF" evidence="4">
    <location>
        <begin position="175"/>
        <end position="308"/>
    </location>
</feature>
<accession>W0DSS3</accession>
<dbReference type="CDD" id="cd01949">
    <property type="entry name" value="GGDEF"/>
    <property type="match status" value="1"/>
</dbReference>
<evidence type="ECO:0000313" key="6">
    <source>
        <dbReference type="Proteomes" id="UP000005380"/>
    </source>
</evidence>
<dbReference type="InterPro" id="IPR043128">
    <property type="entry name" value="Rev_trsase/Diguanyl_cyclase"/>
</dbReference>
<dbReference type="AlphaFoldDB" id="W0DSS3"/>
<dbReference type="PANTHER" id="PTHR44757">
    <property type="entry name" value="DIGUANYLATE CYCLASE DGCP"/>
    <property type="match status" value="1"/>
</dbReference>
<evidence type="ECO:0000256" key="1">
    <source>
        <dbReference type="ARBA" id="ARBA00001946"/>
    </source>
</evidence>
<feature type="domain" description="PAC" evidence="2">
    <location>
        <begin position="84"/>
        <end position="136"/>
    </location>
</feature>
<dbReference type="PROSITE" id="PS50883">
    <property type="entry name" value="EAL"/>
    <property type="match status" value="1"/>
</dbReference>
<evidence type="ECO:0000313" key="5">
    <source>
        <dbReference type="EMBL" id="AHF01497.1"/>
    </source>
</evidence>
<dbReference type="Gene3D" id="3.20.20.450">
    <property type="entry name" value="EAL domain"/>
    <property type="match status" value="1"/>
</dbReference>
<dbReference type="SMART" id="SM00052">
    <property type="entry name" value="EAL"/>
    <property type="match status" value="1"/>
</dbReference>
<proteinExistence type="predicted"/>
<organism evidence="5 6">
    <name type="scientific">Thiomicrospira aerophila AL3</name>
    <dbReference type="NCBI Taxonomy" id="717772"/>
    <lineage>
        <taxon>Bacteria</taxon>
        <taxon>Pseudomonadati</taxon>
        <taxon>Pseudomonadota</taxon>
        <taxon>Gammaproteobacteria</taxon>
        <taxon>Thiotrichales</taxon>
        <taxon>Piscirickettsiaceae</taxon>
        <taxon>Thiomicrospira</taxon>
    </lineage>
</organism>
<name>W0DSS3_9GAMM</name>
<comment type="cofactor">
    <cofactor evidence="1">
        <name>Mg(2+)</name>
        <dbReference type="ChEBI" id="CHEBI:18420"/>
    </cofactor>
</comment>
<dbReference type="InterPro" id="IPR052155">
    <property type="entry name" value="Biofilm_reg_signaling"/>
</dbReference>
<dbReference type="InParanoid" id="W0DSS3"/>
<dbReference type="CDD" id="cd01948">
    <property type="entry name" value="EAL"/>
    <property type="match status" value="1"/>
</dbReference>
<reference evidence="5 6" key="1">
    <citation type="submission" date="2013-12" db="EMBL/GenBank/DDBJ databases">
        <authorList>
            <consortium name="DOE Joint Genome Institute"/>
            <person name="Kappler U."/>
            <person name="Huntemann M."/>
            <person name="Han J."/>
            <person name="Chen A."/>
            <person name="Kyrpides N."/>
            <person name="Mavromatis K."/>
            <person name="Markowitz V."/>
            <person name="Palaniappan K."/>
            <person name="Ivanova N."/>
            <person name="Schaumberg A."/>
            <person name="Pati A."/>
            <person name="Liolios K."/>
            <person name="Nordberg H.P."/>
            <person name="Cantor M.N."/>
            <person name="Hua S.X."/>
            <person name="Woyke T."/>
        </authorList>
    </citation>
    <scope>NUCLEOTIDE SEQUENCE [LARGE SCALE GENOMIC DNA]</scope>
    <source>
        <strain evidence="6">AL2</strain>
    </source>
</reference>
<evidence type="ECO:0000259" key="4">
    <source>
        <dbReference type="PROSITE" id="PS50887"/>
    </source>
</evidence>
<dbReference type="SUPFAM" id="SSF55785">
    <property type="entry name" value="PYP-like sensor domain (PAS domain)"/>
    <property type="match status" value="1"/>
</dbReference>
<dbReference type="GO" id="GO:0003824">
    <property type="term" value="F:catalytic activity"/>
    <property type="evidence" value="ECO:0007669"/>
    <property type="project" value="UniProtKB-ARBA"/>
</dbReference>
<protein>
    <submittedName>
        <fullName evidence="5">Diguanylate cyclase</fullName>
    </submittedName>
</protein>
<dbReference type="InterPro" id="IPR029787">
    <property type="entry name" value="Nucleotide_cyclase"/>
</dbReference>
<keyword evidence="6" id="KW-1185">Reference proteome</keyword>
<dbReference type="InterPro" id="IPR000014">
    <property type="entry name" value="PAS"/>
</dbReference>
<dbReference type="NCBIfam" id="TIGR00254">
    <property type="entry name" value="GGDEF"/>
    <property type="match status" value="1"/>
</dbReference>
<dbReference type="InterPro" id="IPR035965">
    <property type="entry name" value="PAS-like_dom_sf"/>
</dbReference>
<feature type="domain" description="EAL" evidence="3">
    <location>
        <begin position="317"/>
        <end position="571"/>
    </location>
</feature>
<dbReference type="SUPFAM" id="SSF55073">
    <property type="entry name" value="Nucleotide cyclase"/>
    <property type="match status" value="1"/>
</dbReference>
<dbReference type="InterPro" id="IPR000700">
    <property type="entry name" value="PAS-assoc_C"/>
</dbReference>
<dbReference type="Pfam" id="PF00563">
    <property type="entry name" value="EAL"/>
    <property type="match status" value="1"/>
</dbReference>
<dbReference type="STRING" id="717772.THIAE_06765"/>
<dbReference type="SMART" id="SM00267">
    <property type="entry name" value="GGDEF"/>
    <property type="match status" value="1"/>
</dbReference>
<dbReference type="SUPFAM" id="SSF141868">
    <property type="entry name" value="EAL domain-like"/>
    <property type="match status" value="1"/>
</dbReference>
<dbReference type="Gene3D" id="3.30.70.270">
    <property type="match status" value="1"/>
</dbReference>
<dbReference type="FunFam" id="3.30.70.270:FF:000001">
    <property type="entry name" value="Diguanylate cyclase domain protein"/>
    <property type="match status" value="1"/>
</dbReference>